<protein>
    <submittedName>
        <fullName evidence="2">Uncharacterized protein</fullName>
    </submittedName>
</protein>
<dbReference type="AlphaFoldDB" id="W2SLG5"/>
<reference evidence="3" key="1">
    <citation type="journal article" date="2014" name="Nat. Genet.">
        <title>Genome of the human hookworm Necator americanus.</title>
        <authorList>
            <person name="Tang Y.T."/>
            <person name="Gao X."/>
            <person name="Rosa B.A."/>
            <person name="Abubucker S."/>
            <person name="Hallsworth-Pepin K."/>
            <person name="Martin J."/>
            <person name="Tyagi R."/>
            <person name="Heizer E."/>
            <person name="Zhang X."/>
            <person name="Bhonagiri-Palsikar V."/>
            <person name="Minx P."/>
            <person name="Warren W.C."/>
            <person name="Wang Q."/>
            <person name="Zhan B."/>
            <person name="Hotez P.J."/>
            <person name="Sternberg P.W."/>
            <person name="Dougall A."/>
            <person name="Gaze S.T."/>
            <person name="Mulvenna J."/>
            <person name="Sotillo J."/>
            <person name="Ranganathan S."/>
            <person name="Rabelo E.M."/>
            <person name="Wilson R.K."/>
            <person name="Felgner P.L."/>
            <person name="Bethony J."/>
            <person name="Hawdon J.M."/>
            <person name="Gasser R.B."/>
            <person name="Loukas A."/>
            <person name="Mitreva M."/>
        </authorList>
    </citation>
    <scope>NUCLEOTIDE SEQUENCE [LARGE SCALE GENOMIC DNA]</scope>
</reference>
<dbReference type="Proteomes" id="UP000053676">
    <property type="component" value="Unassembled WGS sequence"/>
</dbReference>
<gene>
    <name evidence="2" type="ORF">NECAME_15151</name>
</gene>
<name>W2SLG5_NECAM</name>
<organism evidence="2 3">
    <name type="scientific">Necator americanus</name>
    <name type="common">Human hookworm</name>
    <dbReference type="NCBI Taxonomy" id="51031"/>
    <lineage>
        <taxon>Eukaryota</taxon>
        <taxon>Metazoa</taxon>
        <taxon>Ecdysozoa</taxon>
        <taxon>Nematoda</taxon>
        <taxon>Chromadorea</taxon>
        <taxon>Rhabditida</taxon>
        <taxon>Rhabditina</taxon>
        <taxon>Rhabditomorpha</taxon>
        <taxon>Strongyloidea</taxon>
        <taxon>Ancylostomatidae</taxon>
        <taxon>Bunostominae</taxon>
        <taxon>Necator</taxon>
    </lineage>
</organism>
<dbReference type="STRING" id="51031.W2SLG5"/>
<accession>W2SLG5</accession>
<dbReference type="OrthoDB" id="1885901at2759"/>
<feature type="compositionally biased region" description="Basic and acidic residues" evidence="1">
    <location>
        <begin position="193"/>
        <end position="208"/>
    </location>
</feature>
<dbReference type="EMBL" id="KI669060">
    <property type="protein sequence ID" value="ETN69711.1"/>
    <property type="molecule type" value="Genomic_DNA"/>
</dbReference>
<feature type="region of interest" description="Disordered" evidence="1">
    <location>
        <begin position="186"/>
        <end position="208"/>
    </location>
</feature>
<evidence type="ECO:0000256" key="1">
    <source>
        <dbReference type="SAM" id="MobiDB-lite"/>
    </source>
</evidence>
<evidence type="ECO:0000313" key="3">
    <source>
        <dbReference type="Proteomes" id="UP000053676"/>
    </source>
</evidence>
<evidence type="ECO:0000313" key="2">
    <source>
        <dbReference type="EMBL" id="ETN69711.1"/>
    </source>
</evidence>
<sequence length="208" mass="23591">MRADVESNDANLTALLHLRNSIFPRVAAFLREQGRFPNLDEIPSRLLAWAIMNDGAVNDEAANRCVQSTAQRSLPYDQSINGAREDQDFDEDWLEIIERDSLSAQTNPRQHRNHSDVYQLALPEHMRRQVVSGNTSERDVLVSALQESLNNAFRGNTPPVTDELVNSPAAMEAINELLGVAIQHRLEDDPDYDPSRYPETARKFERKP</sequence>
<proteinExistence type="predicted"/>
<keyword evidence="3" id="KW-1185">Reference proteome</keyword>
<dbReference type="KEGG" id="nai:NECAME_15151"/>